<proteinExistence type="predicted"/>
<keyword evidence="2" id="KW-0732">Signal</keyword>
<evidence type="ECO:0000256" key="2">
    <source>
        <dbReference type="SAM" id="SignalP"/>
    </source>
</evidence>
<dbReference type="Proteomes" id="UP000676506">
    <property type="component" value="Chromosome 2"/>
</dbReference>
<gene>
    <name evidence="3" type="ORF">J8C06_13645</name>
</gene>
<dbReference type="PANTHER" id="PTHR38102">
    <property type="entry name" value="PERIPLASMIC CHAPERONE SPY"/>
    <property type="match status" value="1"/>
</dbReference>
<evidence type="ECO:0000313" key="4">
    <source>
        <dbReference type="Proteomes" id="UP000676506"/>
    </source>
</evidence>
<feature type="compositionally biased region" description="Basic and acidic residues" evidence="1">
    <location>
        <begin position="165"/>
        <end position="181"/>
    </location>
</feature>
<feature type="chain" id="PRO_5046877755" description="Periplasmic heavy metal sensor" evidence="2">
    <location>
        <begin position="30"/>
        <end position="181"/>
    </location>
</feature>
<name>A0ABX8BDY9_9BACT</name>
<dbReference type="InterPro" id="IPR052211">
    <property type="entry name" value="Cpx_auxiliary_protein"/>
</dbReference>
<organism evidence="3 4">
    <name type="scientific">Chloracidobacterium validum</name>
    <dbReference type="NCBI Taxonomy" id="2821543"/>
    <lineage>
        <taxon>Bacteria</taxon>
        <taxon>Pseudomonadati</taxon>
        <taxon>Acidobacteriota</taxon>
        <taxon>Terriglobia</taxon>
        <taxon>Terriglobales</taxon>
        <taxon>Acidobacteriaceae</taxon>
        <taxon>Chloracidobacterium</taxon>
    </lineage>
</organism>
<evidence type="ECO:0000256" key="1">
    <source>
        <dbReference type="SAM" id="MobiDB-lite"/>
    </source>
</evidence>
<accession>A0ABX8BDY9</accession>
<keyword evidence="4" id="KW-1185">Reference proteome</keyword>
<reference evidence="3 4" key="1">
    <citation type="submission" date="2021-03" db="EMBL/GenBank/DDBJ databases">
        <title>Genomic and phenotypic characterization of Chloracidobacterium isolates provides evidence for multiple species.</title>
        <authorList>
            <person name="Saini M.K."/>
            <person name="Costas A.M.G."/>
            <person name="Tank M."/>
            <person name="Bryant D.A."/>
        </authorList>
    </citation>
    <scope>NUCLEOTIDE SEQUENCE [LARGE SCALE GENOMIC DNA]</scope>
    <source>
        <strain evidence="3 4">BV2-C</strain>
    </source>
</reference>
<evidence type="ECO:0000313" key="3">
    <source>
        <dbReference type="EMBL" id="QUW04090.1"/>
    </source>
</evidence>
<sequence length="181" mass="20600">MPYWLRLGMCGRLLLGLLCSGLLSQASLAQQNRPAPTDDPDVSMLRQGAELPAALYESRLLVRALGLTPEQMRRMQDVRRQTGPEMNLARREVFQRRRALNEAIYGEEASEQEVEQRARALADAEATLIQLRARMQYRIRTLLTPEQLRILNELRTAPPGALQRRPPERPEPERTGRPPGP</sequence>
<feature type="signal peptide" evidence="2">
    <location>
        <begin position="1"/>
        <end position="29"/>
    </location>
</feature>
<feature type="region of interest" description="Disordered" evidence="1">
    <location>
        <begin position="154"/>
        <end position="181"/>
    </location>
</feature>
<dbReference type="EMBL" id="CP072649">
    <property type="protein sequence ID" value="QUW04090.1"/>
    <property type="molecule type" value="Genomic_DNA"/>
</dbReference>
<dbReference type="RefSeq" id="WP_211429979.1">
    <property type="nucleotide sequence ID" value="NZ_CP072649.1"/>
</dbReference>
<protein>
    <recommendedName>
        <fullName evidence="5">Periplasmic heavy metal sensor</fullName>
    </recommendedName>
</protein>
<dbReference type="Gene3D" id="1.20.120.1490">
    <property type="match status" value="1"/>
</dbReference>
<evidence type="ECO:0008006" key="5">
    <source>
        <dbReference type="Google" id="ProtNLM"/>
    </source>
</evidence>
<dbReference type="PANTHER" id="PTHR38102:SF1">
    <property type="entry name" value="PERIPLASMIC CHAPERONE SPY"/>
    <property type="match status" value="1"/>
</dbReference>